<name>X1N9J0_9ZZZZ</name>
<proteinExistence type="predicted"/>
<comment type="caution">
    <text evidence="1">The sequence shown here is derived from an EMBL/GenBank/DDBJ whole genome shotgun (WGS) entry which is preliminary data.</text>
</comment>
<organism evidence="1">
    <name type="scientific">marine sediment metagenome</name>
    <dbReference type="NCBI Taxonomy" id="412755"/>
    <lineage>
        <taxon>unclassified sequences</taxon>
        <taxon>metagenomes</taxon>
        <taxon>ecological metagenomes</taxon>
    </lineage>
</organism>
<protein>
    <submittedName>
        <fullName evidence="1">Uncharacterized protein</fullName>
    </submittedName>
</protein>
<sequence length="39" mass="4475">PEPMTKTLDSLDIYILLSLSTNPKMLTQAHKLLLLQEHQ</sequence>
<feature type="non-terminal residue" evidence="1">
    <location>
        <position position="1"/>
    </location>
</feature>
<dbReference type="EMBL" id="BARV01027737">
    <property type="protein sequence ID" value="GAI40682.1"/>
    <property type="molecule type" value="Genomic_DNA"/>
</dbReference>
<reference evidence="1" key="1">
    <citation type="journal article" date="2014" name="Front. Microbiol.">
        <title>High frequency of phylogenetically diverse reductive dehalogenase-homologous genes in deep subseafloor sedimentary metagenomes.</title>
        <authorList>
            <person name="Kawai M."/>
            <person name="Futagami T."/>
            <person name="Toyoda A."/>
            <person name="Takaki Y."/>
            <person name="Nishi S."/>
            <person name="Hori S."/>
            <person name="Arai W."/>
            <person name="Tsubouchi T."/>
            <person name="Morono Y."/>
            <person name="Uchiyama I."/>
            <person name="Ito T."/>
            <person name="Fujiyama A."/>
            <person name="Inagaki F."/>
            <person name="Takami H."/>
        </authorList>
    </citation>
    <scope>NUCLEOTIDE SEQUENCE</scope>
    <source>
        <strain evidence="1">Expedition CK06-06</strain>
    </source>
</reference>
<evidence type="ECO:0000313" key="1">
    <source>
        <dbReference type="EMBL" id="GAI40682.1"/>
    </source>
</evidence>
<accession>X1N9J0</accession>
<gene>
    <name evidence="1" type="ORF">S06H3_44576</name>
</gene>
<dbReference type="AlphaFoldDB" id="X1N9J0"/>